<accession>A0ABT4DKF5</accession>
<keyword evidence="4" id="KW-0862">Zinc</keyword>
<keyword evidence="5" id="KW-0482">Metalloprotease</keyword>
<feature type="domain" description="MPN" evidence="7">
    <location>
        <begin position="120"/>
        <end position="242"/>
    </location>
</feature>
<evidence type="ECO:0000256" key="4">
    <source>
        <dbReference type="ARBA" id="ARBA00022833"/>
    </source>
</evidence>
<evidence type="ECO:0000256" key="1">
    <source>
        <dbReference type="ARBA" id="ARBA00022670"/>
    </source>
</evidence>
<evidence type="ECO:0000256" key="5">
    <source>
        <dbReference type="ARBA" id="ARBA00023049"/>
    </source>
</evidence>
<evidence type="ECO:0000313" key="8">
    <source>
        <dbReference type="EMBL" id="MCY7009090.1"/>
    </source>
</evidence>
<dbReference type="InterPro" id="IPR037518">
    <property type="entry name" value="MPN"/>
</dbReference>
<evidence type="ECO:0000256" key="6">
    <source>
        <dbReference type="RuleBase" id="RU003797"/>
    </source>
</evidence>
<dbReference type="Pfam" id="PF20582">
    <property type="entry name" value="UPF0758_N"/>
    <property type="match status" value="1"/>
</dbReference>
<protein>
    <submittedName>
        <fullName evidence="8">DNA repair protein RadC</fullName>
    </submittedName>
</protein>
<keyword evidence="3" id="KW-0378">Hydrolase</keyword>
<dbReference type="RefSeq" id="WP_265152813.1">
    <property type="nucleotide sequence ID" value="NZ_JAOXXL010000044.1"/>
</dbReference>
<dbReference type="Pfam" id="PF04002">
    <property type="entry name" value="RadC"/>
    <property type="match status" value="1"/>
</dbReference>
<gene>
    <name evidence="8" type="primary">radC</name>
    <name evidence="8" type="ORF">OCK72_10685</name>
</gene>
<comment type="caution">
    <text evidence="8">The sequence shown here is derived from an EMBL/GenBank/DDBJ whole genome shotgun (WGS) entry which is preliminary data.</text>
</comment>
<comment type="similarity">
    <text evidence="6">Belongs to the UPF0758 family.</text>
</comment>
<evidence type="ECO:0000256" key="2">
    <source>
        <dbReference type="ARBA" id="ARBA00022723"/>
    </source>
</evidence>
<keyword evidence="9" id="KW-1185">Reference proteome</keyword>
<dbReference type="Gene3D" id="1.10.150.20">
    <property type="entry name" value="5' to 3' exonuclease, C-terminal subdomain"/>
    <property type="match status" value="1"/>
</dbReference>
<dbReference type="PANTHER" id="PTHR30471:SF3">
    <property type="entry name" value="UPF0758 PROTEIN YEES-RELATED"/>
    <property type="match status" value="1"/>
</dbReference>
<evidence type="ECO:0000256" key="3">
    <source>
        <dbReference type="ARBA" id="ARBA00022801"/>
    </source>
</evidence>
<proteinExistence type="inferred from homology"/>
<evidence type="ECO:0000259" key="7">
    <source>
        <dbReference type="PROSITE" id="PS50249"/>
    </source>
</evidence>
<dbReference type="InterPro" id="IPR025657">
    <property type="entry name" value="RadC_JAB"/>
</dbReference>
<dbReference type="EMBL" id="JAOXXL010000044">
    <property type="protein sequence ID" value="MCY7009090.1"/>
    <property type="molecule type" value="Genomic_DNA"/>
</dbReference>
<reference evidence="8" key="1">
    <citation type="submission" date="2022-09" db="EMBL/GenBank/DDBJ databases">
        <authorList>
            <person name="Zoaiter M."/>
        </authorList>
    </citation>
    <scope>NUCLEOTIDE SEQUENCE</scope>
    <source>
        <strain evidence="8">DSM 19848</strain>
    </source>
</reference>
<dbReference type="InterPro" id="IPR001405">
    <property type="entry name" value="UPF0758"/>
</dbReference>
<dbReference type="PROSITE" id="PS50249">
    <property type="entry name" value="MPN"/>
    <property type="match status" value="1"/>
</dbReference>
<dbReference type="NCBIfam" id="NF000642">
    <property type="entry name" value="PRK00024.1"/>
    <property type="match status" value="1"/>
</dbReference>
<name>A0ABT4DKF5_FUSSI</name>
<dbReference type="CDD" id="cd08071">
    <property type="entry name" value="MPN_DUF2466"/>
    <property type="match status" value="1"/>
</dbReference>
<dbReference type="NCBIfam" id="TIGR00608">
    <property type="entry name" value="radc"/>
    <property type="match status" value="1"/>
</dbReference>
<organism evidence="8 9">
    <name type="scientific">Fusobacterium simiae</name>
    <dbReference type="NCBI Taxonomy" id="855"/>
    <lineage>
        <taxon>Bacteria</taxon>
        <taxon>Fusobacteriati</taxon>
        <taxon>Fusobacteriota</taxon>
        <taxon>Fusobacteriia</taxon>
        <taxon>Fusobacteriales</taxon>
        <taxon>Fusobacteriaceae</taxon>
        <taxon>Fusobacterium</taxon>
    </lineage>
</organism>
<keyword evidence="1" id="KW-0645">Protease</keyword>
<dbReference type="PANTHER" id="PTHR30471">
    <property type="entry name" value="DNA REPAIR PROTEIN RADC"/>
    <property type="match status" value="1"/>
</dbReference>
<dbReference type="InterPro" id="IPR010994">
    <property type="entry name" value="RuvA_2-like"/>
</dbReference>
<dbReference type="Gene3D" id="3.40.140.10">
    <property type="entry name" value="Cytidine Deaminase, domain 2"/>
    <property type="match status" value="1"/>
</dbReference>
<dbReference type="SUPFAM" id="SSF47781">
    <property type="entry name" value="RuvA domain 2-like"/>
    <property type="match status" value="1"/>
</dbReference>
<keyword evidence="2" id="KW-0479">Metal-binding</keyword>
<sequence>MAKKEVKANKSKKLDVKGHRKRIKEKFLNNGIDSFAEYEILELLLTYCIPRKDTKSIAKELLNKFKTLDNIFKADFDKLSVVDGLGKNSIAFLKLMGDLPSIIYKDELKNKKLINKETLKISNKDILLKYLRNKIGYEGIEKFYVIYLSSSNEVIEFEENSVGTLDRSSVYPREIYKKVINLNAKSVILAHNHPSDNITPSKSDIELTNEIAKGLKNFGALLIEHIIITKNSYFSFLEEGLI</sequence>
<evidence type="ECO:0000313" key="9">
    <source>
        <dbReference type="Proteomes" id="UP001062738"/>
    </source>
</evidence>
<dbReference type="Proteomes" id="UP001062738">
    <property type="component" value="Unassembled WGS sequence"/>
</dbReference>
<dbReference type="InterPro" id="IPR046778">
    <property type="entry name" value="UPF0758_N"/>
</dbReference>